<protein>
    <submittedName>
        <fullName evidence="1">Uncharacterized protein</fullName>
    </submittedName>
</protein>
<keyword evidence="2" id="KW-1185">Reference proteome</keyword>
<organism evidence="1 2">
    <name type="scientific">Lindgomyces ingoldianus</name>
    <dbReference type="NCBI Taxonomy" id="673940"/>
    <lineage>
        <taxon>Eukaryota</taxon>
        <taxon>Fungi</taxon>
        <taxon>Dikarya</taxon>
        <taxon>Ascomycota</taxon>
        <taxon>Pezizomycotina</taxon>
        <taxon>Dothideomycetes</taxon>
        <taxon>Pleosporomycetidae</taxon>
        <taxon>Pleosporales</taxon>
        <taxon>Lindgomycetaceae</taxon>
        <taxon>Lindgomyces</taxon>
    </lineage>
</organism>
<accession>A0ACB6QNH7</accession>
<feature type="non-terminal residue" evidence="1">
    <location>
        <position position="430"/>
    </location>
</feature>
<evidence type="ECO:0000313" key="2">
    <source>
        <dbReference type="Proteomes" id="UP000799755"/>
    </source>
</evidence>
<proteinExistence type="predicted"/>
<evidence type="ECO:0000313" key="1">
    <source>
        <dbReference type="EMBL" id="KAF2468534.1"/>
    </source>
</evidence>
<dbReference type="EMBL" id="MU003515">
    <property type="protein sequence ID" value="KAF2468534.1"/>
    <property type="molecule type" value="Genomic_DNA"/>
</dbReference>
<sequence>MTSNTPIQSKGLTPSWAIDYYRRRKSSTKHQSSSTLQLPPSERPRSHSTPGDLLSPRSTSTSRSSESGESRSVRSTISLRSLVGKLRSPSSTTLVDLQSESKSPETKLPEFTPSEFEQIEHWFAGFAYYNQLVTLRVSKNQTGDPDVAFSNFTKIISKKIGGQFIHALPEAVFDLSLLWCPAGPLKRKDSTEPSWSWTGWDGPVNFPFDPTNSPDLLSMPRDEGEWFRSEILQYHIGSESAPYTIRREKQERKLRIHYPPYFHAPRGYDANADSDTLRFSAYTISADGFTSEQLDHHGKAIPCSHLINDDDQQCGVIMDFDESISTPSSTGPFEFVLVSRSLLREPASKTRTPALPTIHPPGTPIWANDRFVWDEEIVDFDNEVFPSGPWVLLNVILIKWVGNYAERVAVARIHENAWKQCKPVKRDIVL</sequence>
<name>A0ACB6QNH7_9PLEO</name>
<dbReference type="Proteomes" id="UP000799755">
    <property type="component" value="Unassembled WGS sequence"/>
</dbReference>
<gene>
    <name evidence="1" type="ORF">BDR25DRAFT_304952</name>
</gene>
<reference evidence="1" key="1">
    <citation type="journal article" date="2020" name="Stud. Mycol.">
        <title>101 Dothideomycetes genomes: a test case for predicting lifestyles and emergence of pathogens.</title>
        <authorList>
            <person name="Haridas S."/>
            <person name="Albert R."/>
            <person name="Binder M."/>
            <person name="Bloem J."/>
            <person name="Labutti K."/>
            <person name="Salamov A."/>
            <person name="Andreopoulos B."/>
            <person name="Baker S."/>
            <person name="Barry K."/>
            <person name="Bills G."/>
            <person name="Bluhm B."/>
            <person name="Cannon C."/>
            <person name="Castanera R."/>
            <person name="Culley D."/>
            <person name="Daum C."/>
            <person name="Ezra D."/>
            <person name="Gonzalez J."/>
            <person name="Henrissat B."/>
            <person name="Kuo A."/>
            <person name="Liang C."/>
            <person name="Lipzen A."/>
            <person name="Lutzoni F."/>
            <person name="Magnuson J."/>
            <person name="Mondo S."/>
            <person name="Nolan M."/>
            <person name="Ohm R."/>
            <person name="Pangilinan J."/>
            <person name="Park H.-J."/>
            <person name="Ramirez L."/>
            <person name="Alfaro M."/>
            <person name="Sun H."/>
            <person name="Tritt A."/>
            <person name="Yoshinaga Y."/>
            <person name="Zwiers L.-H."/>
            <person name="Turgeon B."/>
            <person name="Goodwin S."/>
            <person name="Spatafora J."/>
            <person name="Crous P."/>
            <person name="Grigoriev I."/>
        </authorList>
    </citation>
    <scope>NUCLEOTIDE SEQUENCE</scope>
    <source>
        <strain evidence="1">ATCC 200398</strain>
    </source>
</reference>
<comment type="caution">
    <text evidence="1">The sequence shown here is derived from an EMBL/GenBank/DDBJ whole genome shotgun (WGS) entry which is preliminary data.</text>
</comment>